<sequence length="120" mass="12735">MPLVFRLPPKEYQFLALQTAVYWALVIGHAAAGFGLLIGLPILPLVVVQIALLFHIWSTITGRVTAYPAAVCQVPASRTANRSSDLISASVHKASLDETGIAPAVKLDSAIVDCMPVSVL</sequence>
<protein>
    <submittedName>
        <fullName evidence="2">Uncharacterized protein</fullName>
    </submittedName>
</protein>
<accession>A0A448XNX5</accession>
<dbReference type="OrthoDB" id="6282250at2759"/>
<comment type="caution">
    <text evidence="2">The sequence shown here is derived from an EMBL/GenBank/DDBJ whole genome shotgun (WGS) entry which is preliminary data.</text>
</comment>
<keyword evidence="1" id="KW-0472">Membrane</keyword>
<feature type="transmembrane region" description="Helical" evidence="1">
    <location>
        <begin position="20"/>
        <end position="53"/>
    </location>
</feature>
<proteinExistence type="predicted"/>
<evidence type="ECO:0000313" key="2">
    <source>
        <dbReference type="EMBL" id="VEL41297.1"/>
    </source>
</evidence>
<keyword evidence="3" id="KW-1185">Reference proteome</keyword>
<dbReference type="Proteomes" id="UP000784294">
    <property type="component" value="Unassembled WGS sequence"/>
</dbReference>
<keyword evidence="1" id="KW-0812">Transmembrane</keyword>
<name>A0A448XNX5_9PLAT</name>
<reference evidence="2" key="1">
    <citation type="submission" date="2018-11" db="EMBL/GenBank/DDBJ databases">
        <authorList>
            <consortium name="Pathogen Informatics"/>
        </authorList>
    </citation>
    <scope>NUCLEOTIDE SEQUENCE</scope>
</reference>
<dbReference type="EMBL" id="CAAALY010268759">
    <property type="protein sequence ID" value="VEL41297.1"/>
    <property type="molecule type" value="Genomic_DNA"/>
</dbReference>
<dbReference type="AlphaFoldDB" id="A0A448XNX5"/>
<gene>
    <name evidence="2" type="ORF">PXEA_LOCUS34737</name>
</gene>
<keyword evidence="1" id="KW-1133">Transmembrane helix</keyword>
<evidence type="ECO:0000313" key="3">
    <source>
        <dbReference type="Proteomes" id="UP000784294"/>
    </source>
</evidence>
<evidence type="ECO:0000256" key="1">
    <source>
        <dbReference type="SAM" id="Phobius"/>
    </source>
</evidence>
<organism evidence="2 3">
    <name type="scientific">Protopolystoma xenopodis</name>
    <dbReference type="NCBI Taxonomy" id="117903"/>
    <lineage>
        <taxon>Eukaryota</taxon>
        <taxon>Metazoa</taxon>
        <taxon>Spiralia</taxon>
        <taxon>Lophotrochozoa</taxon>
        <taxon>Platyhelminthes</taxon>
        <taxon>Monogenea</taxon>
        <taxon>Polyopisthocotylea</taxon>
        <taxon>Polystomatidea</taxon>
        <taxon>Polystomatidae</taxon>
        <taxon>Protopolystoma</taxon>
    </lineage>
</organism>